<reference evidence="7" key="1">
    <citation type="journal article" date="2021" name="Nat. Commun.">
        <title>Genetic determinants of endophytism in the Arabidopsis root mycobiome.</title>
        <authorList>
            <person name="Mesny F."/>
            <person name="Miyauchi S."/>
            <person name="Thiergart T."/>
            <person name="Pickel B."/>
            <person name="Atanasova L."/>
            <person name="Karlsson M."/>
            <person name="Huettel B."/>
            <person name="Barry K.W."/>
            <person name="Haridas S."/>
            <person name="Chen C."/>
            <person name="Bauer D."/>
            <person name="Andreopoulos W."/>
            <person name="Pangilinan J."/>
            <person name="LaButti K."/>
            <person name="Riley R."/>
            <person name="Lipzen A."/>
            <person name="Clum A."/>
            <person name="Drula E."/>
            <person name="Henrissat B."/>
            <person name="Kohler A."/>
            <person name="Grigoriev I.V."/>
            <person name="Martin F.M."/>
            <person name="Hacquard S."/>
        </authorList>
    </citation>
    <scope>NUCLEOTIDE SEQUENCE</scope>
    <source>
        <strain evidence="7">MPI-CAGE-AT-0021</strain>
    </source>
</reference>
<feature type="compositionally biased region" description="Basic and acidic residues" evidence="5">
    <location>
        <begin position="288"/>
        <end position="297"/>
    </location>
</feature>
<dbReference type="PANTHER" id="PTHR15549:SF26">
    <property type="entry name" value="AXIAL BUDDING PATTERN PROTEIN 2-RELATED"/>
    <property type="match status" value="1"/>
</dbReference>
<feature type="region of interest" description="Disordered" evidence="5">
    <location>
        <begin position="178"/>
        <end position="222"/>
    </location>
</feature>
<dbReference type="EMBL" id="JAGMUU010000001">
    <property type="protein sequence ID" value="KAH7162271.1"/>
    <property type="molecule type" value="Genomic_DNA"/>
</dbReference>
<sequence length="346" mass="37253">MSEYEAVTLDSNVWYHLSEARVDEYDSGNFASSFQVEDDNGVAVWGFVDHYWQFQPVDDGPKGRYALRCSRTGVFKQLTACYAADEIDDSKTQPCMVASDGTKAQMWDVSDWGNQTYRFVNVQNGSDYVMDVHPGNPPFMSSDLRDSFPQPGRHWLMTSVSDVDDGAYSTVFTKVPSSTATDASTTGSSSPDATDTTSDSTTSSSSSSSASSSSSSSSSISTGAAAGIGIGVGIAVLGLGLGIFFFWWRRRNRNRAANELPSDESKPAPPVTASSASYSGWQPPQEMSTDREVRSELDSTPMWGSTVGTRSPETLKSTPVPESSEPYKDGAEANTNIHTGNPYGAH</sequence>
<dbReference type="SUPFAM" id="SSF50370">
    <property type="entry name" value="Ricin B-like lectins"/>
    <property type="match status" value="1"/>
</dbReference>
<evidence type="ECO:0000256" key="1">
    <source>
        <dbReference type="ARBA" id="ARBA00004167"/>
    </source>
</evidence>
<dbReference type="Gene3D" id="2.80.10.50">
    <property type="match status" value="1"/>
</dbReference>
<comment type="subcellular location">
    <subcellularLocation>
        <location evidence="1">Membrane</location>
        <topology evidence="1">Single-pass membrane protein</topology>
    </subcellularLocation>
</comment>
<feature type="region of interest" description="Disordered" evidence="5">
    <location>
        <begin position="257"/>
        <end position="346"/>
    </location>
</feature>
<protein>
    <recommendedName>
        <fullName evidence="9">Ricin B lectin domain-containing protein</fullName>
    </recommendedName>
</protein>
<evidence type="ECO:0000256" key="3">
    <source>
        <dbReference type="ARBA" id="ARBA00022989"/>
    </source>
</evidence>
<evidence type="ECO:0000313" key="7">
    <source>
        <dbReference type="EMBL" id="KAH7162271.1"/>
    </source>
</evidence>
<feature type="compositionally biased region" description="Polar residues" evidence="5">
    <location>
        <begin position="272"/>
        <end position="287"/>
    </location>
</feature>
<name>A0A9P9FI94_9HYPO</name>
<feature type="compositionally biased region" description="Polar residues" evidence="5">
    <location>
        <begin position="302"/>
        <end position="321"/>
    </location>
</feature>
<comment type="caution">
    <text evidence="7">The sequence shown here is derived from an EMBL/GenBank/DDBJ whole genome shotgun (WGS) entry which is preliminary data.</text>
</comment>
<dbReference type="Proteomes" id="UP000717696">
    <property type="component" value="Unassembled WGS sequence"/>
</dbReference>
<keyword evidence="3 6" id="KW-1133">Transmembrane helix</keyword>
<gene>
    <name evidence="7" type="ORF">B0J13DRAFT_4781</name>
</gene>
<dbReference type="InterPro" id="IPR051694">
    <property type="entry name" value="Immunoregulatory_rcpt-like"/>
</dbReference>
<evidence type="ECO:0008006" key="9">
    <source>
        <dbReference type="Google" id="ProtNLM"/>
    </source>
</evidence>
<evidence type="ECO:0000256" key="6">
    <source>
        <dbReference type="SAM" id="Phobius"/>
    </source>
</evidence>
<evidence type="ECO:0000256" key="5">
    <source>
        <dbReference type="SAM" id="MobiDB-lite"/>
    </source>
</evidence>
<evidence type="ECO:0000256" key="2">
    <source>
        <dbReference type="ARBA" id="ARBA00022692"/>
    </source>
</evidence>
<dbReference type="GO" id="GO:0016020">
    <property type="term" value="C:membrane"/>
    <property type="evidence" value="ECO:0007669"/>
    <property type="project" value="UniProtKB-SubCell"/>
</dbReference>
<dbReference type="PANTHER" id="PTHR15549">
    <property type="entry name" value="PAIRED IMMUNOGLOBULIN-LIKE TYPE 2 RECEPTOR"/>
    <property type="match status" value="1"/>
</dbReference>
<feature type="transmembrane region" description="Helical" evidence="6">
    <location>
        <begin position="224"/>
        <end position="248"/>
    </location>
</feature>
<organism evidence="7 8">
    <name type="scientific">Dactylonectria estremocensis</name>
    <dbReference type="NCBI Taxonomy" id="1079267"/>
    <lineage>
        <taxon>Eukaryota</taxon>
        <taxon>Fungi</taxon>
        <taxon>Dikarya</taxon>
        <taxon>Ascomycota</taxon>
        <taxon>Pezizomycotina</taxon>
        <taxon>Sordariomycetes</taxon>
        <taxon>Hypocreomycetidae</taxon>
        <taxon>Hypocreales</taxon>
        <taxon>Nectriaceae</taxon>
        <taxon>Dactylonectria</taxon>
    </lineage>
</organism>
<proteinExistence type="predicted"/>
<keyword evidence="8" id="KW-1185">Reference proteome</keyword>
<dbReference type="InterPro" id="IPR035992">
    <property type="entry name" value="Ricin_B-like_lectins"/>
</dbReference>
<keyword evidence="2 6" id="KW-0812">Transmembrane</keyword>
<accession>A0A9P9FI94</accession>
<dbReference type="OrthoDB" id="4158815at2759"/>
<keyword evidence="4 6" id="KW-0472">Membrane</keyword>
<dbReference type="GO" id="GO:0071944">
    <property type="term" value="C:cell periphery"/>
    <property type="evidence" value="ECO:0007669"/>
    <property type="project" value="UniProtKB-ARBA"/>
</dbReference>
<evidence type="ECO:0000256" key="4">
    <source>
        <dbReference type="ARBA" id="ARBA00023136"/>
    </source>
</evidence>
<dbReference type="AlphaFoldDB" id="A0A9P9FI94"/>
<evidence type="ECO:0000313" key="8">
    <source>
        <dbReference type="Proteomes" id="UP000717696"/>
    </source>
</evidence>